<evidence type="ECO:0000256" key="1">
    <source>
        <dbReference type="ARBA" id="ARBA00003417"/>
    </source>
</evidence>
<keyword evidence="13 18" id="KW-1278">Translocase</keyword>
<feature type="domain" description="Cation-transporting P-type ATPase N-terminal" evidence="19">
    <location>
        <begin position="141"/>
        <end position="219"/>
    </location>
</feature>
<comment type="subcellular location">
    <subcellularLocation>
        <location evidence="2 18">Cell membrane</location>
        <topology evidence="2 18">Multi-pass membrane protein</topology>
    </subcellularLocation>
</comment>
<feature type="transmembrane region" description="Helical" evidence="18">
    <location>
        <begin position="782"/>
        <end position="801"/>
    </location>
</feature>
<dbReference type="Pfam" id="PF00122">
    <property type="entry name" value="E1-E2_ATPase"/>
    <property type="match status" value="1"/>
</dbReference>
<dbReference type="GO" id="GO:0008553">
    <property type="term" value="F:P-type proton-exporting transporter activity"/>
    <property type="evidence" value="ECO:0007669"/>
    <property type="project" value="UniProtKB-UniRule"/>
</dbReference>
<dbReference type="AlphaFoldDB" id="A0A093UWY6"/>
<comment type="catalytic activity">
    <reaction evidence="18">
        <text>ATP + H2O + H(+)(in) = ADP + phosphate + 2 H(+)(out)</text>
        <dbReference type="Rhea" id="RHEA:20852"/>
        <dbReference type="ChEBI" id="CHEBI:15377"/>
        <dbReference type="ChEBI" id="CHEBI:15378"/>
        <dbReference type="ChEBI" id="CHEBI:30616"/>
        <dbReference type="ChEBI" id="CHEBI:43474"/>
        <dbReference type="ChEBI" id="CHEBI:456216"/>
        <dbReference type="EC" id="7.1.2.1"/>
    </reaction>
</comment>
<dbReference type="GO" id="GO:0120029">
    <property type="term" value="P:proton export across plasma membrane"/>
    <property type="evidence" value="ECO:0007669"/>
    <property type="project" value="UniProtKB-UniRule"/>
</dbReference>
<dbReference type="InterPro" id="IPR044492">
    <property type="entry name" value="P_typ_ATPase_HD_dom"/>
</dbReference>
<evidence type="ECO:0000256" key="5">
    <source>
        <dbReference type="ARBA" id="ARBA00022448"/>
    </source>
</evidence>
<keyword evidence="10 18" id="KW-0375">Hydrogen ion transport</keyword>
<reference evidence="20" key="2">
    <citation type="journal article" date="2014" name="PLoS Genet.">
        <title>Signature gene expression reveals novel clues to the molecular mechanisms of dimorphic transition in Penicillium marneffei.</title>
        <authorList>
            <person name="Yang E."/>
            <person name="Wang G."/>
            <person name="Cai J."/>
            <person name="Woo P.C."/>
            <person name="Lau S.K."/>
            <person name="Yuen K.-Y."/>
            <person name="Chow W.-N."/>
            <person name="Lin X."/>
        </authorList>
    </citation>
    <scope>NUCLEOTIDE SEQUENCE</scope>
    <source>
        <strain evidence="20">PM1</strain>
    </source>
</reference>
<evidence type="ECO:0000256" key="3">
    <source>
        <dbReference type="ARBA" id="ARBA00008804"/>
    </source>
</evidence>
<dbReference type="GO" id="GO:0046872">
    <property type="term" value="F:metal ion binding"/>
    <property type="evidence" value="ECO:0007669"/>
    <property type="project" value="UniProtKB-KW"/>
</dbReference>
<accession>A0A093UWY6</accession>
<protein>
    <recommendedName>
        <fullName evidence="17 18">Plasma membrane ATPase</fullName>
        <ecNumber evidence="4 18">7.1.2.1</ecNumber>
    </recommendedName>
</protein>
<evidence type="ECO:0000256" key="18">
    <source>
        <dbReference type="RuleBase" id="RU362083"/>
    </source>
</evidence>
<keyword evidence="16 18" id="KW-0472">Membrane</keyword>
<evidence type="ECO:0000256" key="13">
    <source>
        <dbReference type="ARBA" id="ARBA00022967"/>
    </source>
</evidence>
<feature type="transmembrane region" description="Helical" evidence="18">
    <location>
        <begin position="821"/>
        <end position="842"/>
    </location>
</feature>
<dbReference type="PROSITE" id="PS00154">
    <property type="entry name" value="ATPASE_E1_E2"/>
    <property type="match status" value="1"/>
</dbReference>
<dbReference type="InterPro" id="IPR023298">
    <property type="entry name" value="ATPase_P-typ_TM_dom_sf"/>
</dbReference>
<keyword evidence="14 18" id="KW-1133">Transmembrane helix</keyword>
<dbReference type="SUPFAM" id="SSF81665">
    <property type="entry name" value="Calcium ATPase, transmembrane domain M"/>
    <property type="match status" value="1"/>
</dbReference>
<dbReference type="Gene3D" id="3.40.1110.10">
    <property type="entry name" value="Calcium-transporting ATPase, cytoplasmic domain N"/>
    <property type="match status" value="1"/>
</dbReference>
<keyword evidence="15 18" id="KW-0406">Ion transport</keyword>
<dbReference type="InterPro" id="IPR023299">
    <property type="entry name" value="ATPase_P-typ_cyto_dom_N"/>
</dbReference>
<dbReference type="GO" id="GO:0016887">
    <property type="term" value="F:ATP hydrolysis activity"/>
    <property type="evidence" value="ECO:0007669"/>
    <property type="project" value="InterPro"/>
</dbReference>
<dbReference type="CDD" id="cd02076">
    <property type="entry name" value="P-type_ATPase_H"/>
    <property type="match status" value="1"/>
</dbReference>
<evidence type="ECO:0000256" key="2">
    <source>
        <dbReference type="ARBA" id="ARBA00004651"/>
    </source>
</evidence>
<keyword evidence="11 18" id="KW-0067">ATP-binding</keyword>
<dbReference type="SFLD" id="SFLDG00002">
    <property type="entry name" value="C1.7:_P-type_atpase_like"/>
    <property type="match status" value="1"/>
</dbReference>
<dbReference type="FunFam" id="3.40.50.1000:FF:000008">
    <property type="entry name" value="Plasma membrane ATPase"/>
    <property type="match status" value="1"/>
</dbReference>
<dbReference type="PANTHER" id="PTHR42861">
    <property type="entry name" value="CALCIUM-TRANSPORTING ATPASE"/>
    <property type="match status" value="1"/>
</dbReference>
<dbReference type="SFLD" id="SFLDF00027">
    <property type="entry name" value="p-type_atpase"/>
    <property type="match status" value="1"/>
</dbReference>
<dbReference type="NCBIfam" id="TIGR01647">
    <property type="entry name" value="ATPase-IIIA_H"/>
    <property type="match status" value="1"/>
</dbReference>
<evidence type="ECO:0000313" key="20">
    <source>
        <dbReference type="EMBL" id="KFX42254.1"/>
    </source>
</evidence>
<evidence type="ECO:0000256" key="6">
    <source>
        <dbReference type="ARBA" id="ARBA00022475"/>
    </source>
</evidence>
<dbReference type="InterPro" id="IPR059000">
    <property type="entry name" value="ATPase_P-type_domA"/>
</dbReference>
<keyword evidence="6" id="KW-1003">Cell membrane</keyword>
<evidence type="ECO:0000256" key="7">
    <source>
        <dbReference type="ARBA" id="ARBA00022692"/>
    </source>
</evidence>
<keyword evidence="8" id="KW-0479">Metal-binding</keyword>
<feature type="transmembrane region" description="Helical" evidence="18">
    <location>
        <begin position="372"/>
        <end position="393"/>
    </location>
</feature>
<dbReference type="EC" id="7.1.2.1" evidence="4 18"/>
<evidence type="ECO:0000256" key="9">
    <source>
        <dbReference type="ARBA" id="ARBA00022741"/>
    </source>
</evidence>
<dbReference type="SUPFAM" id="SSF81653">
    <property type="entry name" value="Calcium ATPase, transduction domain A"/>
    <property type="match status" value="1"/>
</dbReference>
<dbReference type="Gene3D" id="2.70.150.10">
    <property type="entry name" value="Calcium-transporting ATPase, cytoplasmic transduction domain A"/>
    <property type="match status" value="1"/>
</dbReference>
<feature type="transmembrane region" description="Helical" evidence="18">
    <location>
        <begin position="890"/>
        <end position="911"/>
    </location>
</feature>
<evidence type="ECO:0000256" key="11">
    <source>
        <dbReference type="ARBA" id="ARBA00022840"/>
    </source>
</evidence>
<reference key="1">
    <citation type="journal article" date="2014" name="PLoS Genet.">
        <title>Signature Gene Expression Reveals Novel Clues to the Molecular Mechanisms of Dimorphic Transition in Penicillium marneffei.</title>
        <authorList>
            <person name="Yang E."/>
            <person name="Wang G."/>
            <person name="Cai J."/>
            <person name="Woo P.C."/>
            <person name="Lau S.K."/>
            <person name="Yuen K.-Y."/>
            <person name="Chow W.-N."/>
            <person name="Lin X."/>
        </authorList>
    </citation>
    <scope>NUCLEOTIDE SEQUENCE [LARGE SCALE GENOMIC DNA]</scope>
    <source>
        <strain>PM1</strain>
    </source>
</reference>
<keyword evidence="12 18" id="KW-0460">Magnesium</keyword>
<comment type="function">
    <text evidence="1">The plasma membrane ATPase of plants and fungi is a hydrogen ion pump. The proton gradient it generates drives the active transport of nutrients by H(+)-symport. The resulting external acidification and/or internal alkinization may mediate growth responses.</text>
</comment>
<dbReference type="HOGENOM" id="CLU_002360_6_0_1"/>
<evidence type="ECO:0000256" key="8">
    <source>
        <dbReference type="ARBA" id="ARBA00022723"/>
    </source>
</evidence>
<dbReference type="FunFam" id="3.40.1110.10:FF:000005">
    <property type="entry name" value="Plasma membrane ATPase"/>
    <property type="match status" value="1"/>
</dbReference>
<dbReference type="InterPro" id="IPR036412">
    <property type="entry name" value="HAD-like_sf"/>
</dbReference>
<comment type="similarity">
    <text evidence="3 18">Belongs to the cation transport ATPase (P-type) (TC 3.A.3) family. Type IIIA subfamily.</text>
</comment>
<dbReference type="InterPro" id="IPR006534">
    <property type="entry name" value="P-type_ATPase_IIIA"/>
</dbReference>
<dbReference type="EMBL" id="JPOX01000047">
    <property type="protein sequence ID" value="KFX42254.1"/>
    <property type="molecule type" value="Genomic_DNA"/>
</dbReference>
<evidence type="ECO:0000256" key="4">
    <source>
        <dbReference type="ARBA" id="ARBA00012476"/>
    </source>
</evidence>
<evidence type="ECO:0000256" key="14">
    <source>
        <dbReference type="ARBA" id="ARBA00022989"/>
    </source>
</evidence>
<comment type="caution">
    <text evidence="20">The sequence shown here is derived from an EMBL/GenBank/DDBJ whole genome shotgun (WGS) entry which is preliminary data.</text>
</comment>
<dbReference type="FunFam" id="2.70.150.10:FF:000011">
    <property type="entry name" value="Plasma membrane ATPase"/>
    <property type="match status" value="1"/>
</dbReference>
<dbReference type="Pfam" id="PF00690">
    <property type="entry name" value="Cation_ATPase_N"/>
    <property type="match status" value="1"/>
</dbReference>
<keyword evidence="7 18" id="KW-0812">Transmembrane</keyword>
<sequence>MTETSQVYTLTSSIYLHQPSIFTPQYTSTHRHYDHTLAAALPLYTVPSKPIISTREPRNHADQINLNTMERYDGTRDGSVRTSIAISSIEASDWQGLPHGFKFEERSPSPEKAKFDENLDALIEELESHNGHLEEEQDPADESSSCSHVPLEELQTNTHTGLTDTEVASRRKKYGLNQMRKEEKQLPIVKFLMFFVGPIQFVMEYDFQAAAVLAAGLQDWVDLGVICGLLLLNAVVGFVQEYQAGSIVDELKKTLALKASVFRNSRVVEVAASEVVPGDIIHIEEGTIIPADGKIMTEGAFIQIDQSAITGESFAVDKYFGDTCYASSAVKRGETFLLVTATGDSTFVGRAAALVNSASSGGGHFTEVLNRIGATLLASVIWTIMSVWVASFFRSVEIIRILEFTLSITIIGVPVGLPAVVTTTMAVGAAYLAKRKAIVQKLSAIESLAGVEILCSDKTGTLTKNKLSLEEPYTVPGVDREDLMLTACLAAGRKKKGLDAIDKAFLKSLHHYPYTKSRLSQYHVLEFHPFDSVSKKVTAVVRSPGGNKMTCVKGAPLFVLKTVEEDHPVPEAIDAAYKGKVAEFAARGFRSLGIARKYEGHPWEILGIMPCSDPPRYDTFKTISEAKTLGLSVKMLTGDAVGIARETSRQLGLGTNVYNAERLGLGGGGDMPGSEVYDFVEAADGFAEVFPEHKYAVVDILQKRGYLVAMTGDGVNDAPSLKKADTGIAVEGSSDAARSAADIVFLAPGLSAIIDALKISRQIFHQFFFGAWIAFYNESLNLQLVVFIAIFADIATLAIAYDNAPYSRTPVKWNLPRLWGMSIILGLVLFSGSWITLSTMLVGGKNGGIIQGYGERDSVLFLEIALTENWLIFITRANGPFWSSLPSWQLVLAVLFVDVIATIFCVFGWFVAGPTSILAVVRVWVFSFGVFCVMGGIFYLLQGSTGFDNLMHGRSPRASPRQRSLEDFVVSLQRVSTIHEKSP</sequence>
<dbReference type="InterPro" id="IPR004014">
    <property type="entry name" value="ATPase_P-typ_cation-transptr_N"/>
</dbReference>
<dbReference type="InterPro" id="IPR018303">
    <property type="entry name" value="ATPase_P-typ_P_site"/>
</dbReference>
<dbReference type="GO" id="GO:0005886">
    <property type="term" value="C:plasma membrane"/>
    <property type="evidence" value="ECO:0007669"/>
    <property type="project" value="UniProtKB-SubCell"/>
</dbReference>
<dbReference type="PRINTS" id="PR00119">
    <property type="entry name" value="CATATPASE"/>
</dbReference>
<dbReference type="PRINTS" id="PR00120">
    <property type="entry name" value="HATPASE"/>
</dbReference>
<dbReference type="SMART" id="SM00831">
    <property type="entry name" value="Cation_ATPase_N"/>
    <property type="match status" value="1"/>
</dbReference>
<feature type="transmembrane region" description="Helical" evidence="18">
    <location>
        <begin position="186"/>
        <end position="203"/>
    </location>
</feature>
<dbReference type="SUPFAM" id="SSF56784">
    <property type="entry name" value="HAD-like"/>
    <property type="match status" value="1"/>
</dbReference>
<dbReference type="InterPro" id="IPR023214">
    <property type="entry name" value="HAD_sf"/>
</dbReference>
<evidence type="ECO:0000256" key="12">
    <source>
        <dbReference type="ARBA" id="ARBA00022842"/>
    </source>
</evidence>
<dbReference type="Gene3D" id="3.40.50.1000">
    <property type="entry name" value="HAD superfamily/HAD-like"/>
    <property type="match status" value="1"/>
</dbReference>
<keyword evidence="9 18" id="KW-0547">Nucleotide-binding</keyword>
<dbReference type="Gene3D" id="1.20.1110.10">
    <property type="entry name" value="Calcium-transporting ATPase, transmembrane domain"/>
    <property type="match status" value="1"/>
</dbReference>
<feature type="transmembrane region" description="Helical" evidence="18">
    <location>
        <begin position="917"/>
        <end position="941"/>
    </location>
</feature>
<dbReference type="InterPro" id="IPR008250">
    <property type="entry name" value="ATPase_P-typ_transduc_dom_A_sf"/>
</dbReference>
<dbReference type="SFLD" id="SFLDS00003">
    <property type="entry name" value="Haloacid_Dehalogenase"/>
    <property type="match status" value="1"/>
</dbReference>
<evidence type="ECO:0000256" key="17">
    <source>
        <dbReference type="ARBA" id="ARBA00071631"/>
    </source>
</evidence>
<organism evidence="20">
    <name type="scientific">Talaromyces marneffei PM1</name>
    <dbReference type="NCBI Taxonomy" id="1077442"/>
    <lineage>
        <taxon>Eukaryota</taxon>
        <taxon>Fungi</taxon>
        <taxon>Dikarya</taxon>
        <taxon>Ascomycota</taxon>
        <taxon>Pezizomycotina</taxon>
        <taxon>Eurotiomycetes</taxon>
        <taxon>Eurotiomycetidae</taxon>
        <taxon>Eurotiales</taxon>
        <taxon>Trichocomaceae</taxon>
        <taxon>Talaromyces</taxon>
        <taxon>Talaromyces sect. Talaromyces</taxon>
    </lineage>
</organism>
<dbReference type="Pfam" id="PF00702">
    <property type="entry name" value="Hydrolase"/>
    <property type="match status" value="1"/>
</dbReference>
<feature type="transmembrane region" description="Helical" evidence="18">
    <location>
        <begin position="405"/>
        <end position="433"/>
    </location>
</feature>
<evidence type="ECO:0000256" key="15">
    <source>
        <dbReference type="ARBA" id="ARBA00023065"/>
    </source>
</evidence>
<gene>
    <name evidence="20" type="ORF">GQ26_0470570</name>
</gene>
<name>A0A093UWY6_TALMA</name>
<keyword evidence="5 18" id="KW-0813">Transport</keyword>
<evidence type="ECO:0000259" key="19">
    <source>
        <dbReference type="SMART" id="SM00831"/>
    </source>
</evidence>
<dbReference type="eggNOG" id="KOG0205">
    <property type="taxonomic scope" value="Eukaryota"/>
</dbReference>
<proteinExistence type="inferred from homology"/>
<dbReference type="NCBIfam" id="TIGR01494">
    <property type="entry name" value="ATPase_P-type"/>
    <property type="match status" value="2"/>
</dbReference>
<evidence type="ECO:0000256" key="10">
    <source>
        <dbReference type="ARBA" id="ARBA00022781"/>
    </source>
</evidence>
<feature type="transmembrane region" description="Helical" evidence="18">
    <location>
        <begin position="223"/>
        <end position="242"/>
    </location>
</feature>
<dbReference type="InterPro" id="IPR001757">
    <property type="entry name" value="P_typ_ATPase"/>
</dbReference>
<evidence type="ECO:0000256" key="16">
    <source>
        <dbReference type="ARBA" id="ARBA00023136"/>
    </source>
</evidence>
<dbReference type="GO" id="GO:0005524">
    <property type="term" value="F:ATP binding"/>
    <property type="evidence" value="ECO:0007669"/>
    <property type="project" value="UniProtKB-UniRule"/>
</dbReference>